<dbReference type="SUPFAM" id="SSF57625">
    <property type="entry name" value="Invertebrate chitin-binding proteins"/>
    <property type="match status" value="29"/>
</dbReference>
<evidence type="ECO:0000313" key="8">
    <source>
        <dbReference type="RefSeq" id="XP_013774373.1"/>
    </source>
</evidence>
<feature type="domain" description="Chitin-binding type-2" evidence="6">
    <location>
        <begin position="1054"/>
        <end position="1107"/>
    </location>
</feature>
<evidence type="ECO:0000256" key="3">
    <source>
        <dbReference type="ARBA" id="ARBA00022737"/>
    </source>
</evidence>
<dbReference type="PROSITE" id="PS50940">
    <property type="entry name" value="CHIT_BIND_II"/>
    <property type="match status" value="29"/>
</dbReference>
<feature type="domain" description="Chitin-binding type-2" evidence="6">
    <location>
        <begin position="873"/>
        <end position="918"/>
    </location>
</feature>
<feature type="domain" description="Chitin-binding type-2" evidence="6">
    <location>
        <begin position="933"/>
        <end position="988"/>
    </location>
</feature>
<feature type="domain" description="Chitin-binding type-2" evidence="6">
    <location>
        <begin position="441"/>
        <end position="496"/>
    </location>
</feature>
<keyword evidence="2" id="KW-0732">Signal</keyword>
<feature type="domain" description="Chitin-binding type-2" evidence="6">
    <location>
        <begin position="681"/>
        <end position="732"/>
    </location>
</feature>
<dbReference type="SMART" id="SM00494">
    <property type="entry name" value="ChtBD2"/>
    <property type="match status" value="29"/>
</dbReference>
<feature type="domain" description="Chitin-binding type-2" evidence="6">
    <location>
        <begin position="747"/>
        <end position="796"/>
    </location>
</feature>
<keyword evidence="7" id="KW-1185">Reference proteome</keyword>
<dbReference type="InterPro" id="IPR051940">
    <property type="entry name" value="Chitin_bind-dev_reg"/>
</dbReference>
<evidence type="ECO:0000256" key="5">
    <source>
        <dbReference type="ARBA" id="ARBA00023180"/>
    </source>
</evidence>
<keyword evidence="3" id="KW-0677">Repeat</keyword>
<accession>A0ABM1B410</accession>
<feature type="domain" description="Chitin-binding type-2" evidence="6">
    <location>
        <begin position="250"/>
        <end position="295"/>
    </location>
</feature>
<feature type="domain" description="Chitin-binding type-2" evidence="6">
    <location>
        <begin position="1129"/>
        <end position="1174"/>
    </location>
</feature>
<evidence type="ECO:0000256" key="4">
    <source>
        <dbReference type="ARBA" id="ARBA00023157"/>
    </source>
</evidence>
<dbReference type="GeneID" id="106459308"/>
<feature type="domain" description="Chitin-binding type-2" evidence="6">
    <location>
        <begin position="58"/>
        <end position="109"/>
    </location>
</feature>
<feature type="domain" description="Chitin-binding type-2" evidence="6">
    <location>
        <begin position="310"/>
        <end position="365"/>
    </location>
</feature>
<keyword evidence="4" id="KW-1015">Disulfide bond</keyword>
<feature type="domain" description="Chitin-binding type-2" evidence="6">
    <location>
        <begin position="1189"/>
        <end position="1244"/>
    </location>
</feature>
<keyword evidence="5" id="KW-0325">Glycoprotein</keyword>
<name>A0ABM1B410_LIMPO</name>
<feature type="domain" description="Chitin-binding type-2" evidence="6">
    <location>
        <begin position="124"/>
        <end position="173"/>
    </location>
</feature>
<feature type="domain" description="Chitin-binding type-2" evidence="6">
    <location>
        <begin position="1513"/>
        <end position="1559"/>
    </location>
</feature>
<reference evidence="8" key="1">
    <citation type="submission" date="2025-08" db="UniProtKB">
        <authorList>
            <consortium name="RefSeq"/>
        </authorList>
    </citation>
    <scope>IDENTIFICATION</scope>
    <source>
        <tissue evidence="8">Muscle</tissue>
    </source>
</reference>
<evidence type="ECO:0000313" key="7">
    <source>
        <dbReference type="Proteomes" id="UP000694941"/>
    </source>
</evidence>
<feature type="domain" description="Chitin-binding type-2" evidence="6">
    <location>
        <begin position="1561"/>
        <end position="1616"/>
    </location>
</feature>
<feature type="domain" description="Chitin-binding type-2" evidence="6">
    <location>
        <begin position="1003"/>
        <end position="1052"/>
    </location>
</feature>
<dbReference type="PANTHER" id="PTHR23301:SF0">
    <property type="entry name" value="CHITIN-BINDING TYPE-2 DOMAIN-CONTAINING PROTEIN-RELATED"/>
    <property type="match status" value="1"/>
</dbReference>
<feature type="domain" description="Chitin-binding type-2" evidence="6">
    <location>
        <begin position="1322"/>
        <end position="1377"/>
    </location>
</feature>
<feature type="domain" description="Chitin-binding type-2" evidence="6">
    <location>
        <begin position="1833"/>
        <end position="1879"/>
    </location>
</feature>
<gene>
    <name evidence="8" type="primary">LOC106459308</name>
</gene>
<feature type="domain" description="Chitin-binding type-2" evidence="6">
    <location>
        <begin position="1444"/>
        <end position="1498"/>
    </location>
</feature>
<feature type="domain" description="Chitin-binding type-2" evidence="6">
    <location>
        <begin position="516"/>
        <end position="562"/>
    </location>
</feature>
<sequence>MYFDLEKGICGPKEYVECDITTTEAHKPTTTQVPTTIPKVISTKTPTLPPEPICFKCPEPCGLFPDPKDCERFYFCYTGLSFRKKCPSGLHFNAFLQTCDKPGAAGCGKTVVPTIRPATNQTCSSDCSMIRDTKDCTKYKFCKDNKIHEMSCPPDLAFNPKTDTCDYADKVECRDPRCPEPNGLFPHPDSCLKYIKCENWQFKIMKCPEGLGFNPNTKCCNWPDTCNEKVIKPLIVYPAKKECPCYCCAIADPNDCSKFTLCVNGHAINEQCSGGLLFSPKTENCDYAKNVNCNRTCDKDCDDKPTVPPGNYCKKPSGLFPHPTKCNLFIHCSKNIHHIKECPSILHFNPRLRVCDWPWNTGCGSNTTEPEPEPEIPDDKVTCDCDCCFLPVKGDCAAYIRCEGGIAYRGRCPGSLLFNKDVENCDLPENVICEDKPKDPNYNCTSEFGLFPHPKDCGKFIKCSHWMPYVMNCPSKLHFDPAIKVCDWPNKDGCHGIVPTKPSKPDGTCDLCECCFIPDDKDCAAFTRCENGKSYKDRCSPGLLFNPKIENCDFEENVDCEKPKVYTTTTVQETTTVSRVISTVPPTLPPEPICFRCPEPCGLFPDPKDCERFYFCYTGLSFRKKCPSGLHFNAFLQTCDKPDATGGCDTTTTVQETTTVSRVISTVPPTLPPEPICFRCPEPCGLFPDPKDCERFYFCYTGLSFRKKCPSGLHFNAFLQTCDKPDSDVCGKTTGPTIRPATNQTCSSDCSMIRDTNDCTKYKFCENNKIYEITCPSDLAFNPKTDTCDYADKVECRDPRCPEPNGFFPHPDSCLKYIKCENWQFKIMKCPEGLGFNPNTRCCNWPDTCDEEVTRPLIVYPAKKECPCNCCAIADPNDCSKFTLCVNGHAVEQKCSDGLLFNPKSENCDYAKNVNCDRTCDKDCDDKPTVPPGNYCKKPSGLFPHPTKCNLFIHCSNYIPRTKECPSILHFNPRLRVCDWPWNTGCGETGNQTIRPASNQTCSSDCSMIRDTNDCTKYKFCKNNKIYEMVCPSDLTFNPKTDTCDYADKVECRDPRCPEPNGFFPHPDSCLKYIKCENWQFKIMKCPEGLGFNPNTRCCNWPDTCNEEVSRPLIVYPAKKECPCNCCAIADPNDCSKFILCVNGHAVEQKCSDGLLFNPKSENCDYAKNVNCNRTCDKDCDDKPTVPPGNYCKKPSGLFPHPTKCNLFIHCSNYIPHTKECPSILHFNPRLRVCDWPWIAGCGHNTNISKPDPEPEIPDDKVICDCDCCFLPVQGDCSAYIRCEEGIAYPGRCRGNLLFNKDVENCDLPENVICEDKPKDPNYNCTSEFGLFPHPKDCGKFIQCSHWIPHMMNCPGNLHFNPAIKVCDWPNKDGCDGIVPTKPPKPDGICDLCECCFIPDDKDCAAFTRCENGKSYKERCPIGLLFNPKIENCDFEENVDCEKTGTCPEPCGIFPHQDCAKFMHCNKKIPTIKDCPAGLHFNPTLKSCDRPERAGCEKDRDPNPVCNECDCCLVEDKEDCSKYYVCEAGRSFHAKCGEGLLFEPSLNNCVLEKDATCKITKFICPTPNGMFKNDENCSTFWICSNGIGSLYSCPAGLHWSHTLKRCEWPCVAQCDSSIPVCPPTTTTTTVEPTKDPICPCPECISQNPFDCQSYFKCKNGSREKMYCSEDLYFNKDTKMCDQLNKVECPNIGDPCLCKMPNGKFIFPGDCDKYVECINGIAFIRQCKWGQKFDELRKTCISNNGGCEKLGKDPVCKKLDGLFAKKDDCSKFYHCSNGIAYVKNCPASLLFNPRLKVCDWPWNVNDCGVDLVPDPDPICEVNLDIKCPSCACRVPDPRDCGSFYECTSDGKPCKKICPAGLKFNAIKMTCDKPENYDCTVIERDPRDNKVTTPIPKPSDPCARRSFGLVRSPTDCSKYINCGAVPRVEQMCPPGLYFNEAIQVCDFPYNVQC</sequence>
<dbReference type="InterPro" id="IPR002557">
    <property type="entry name" value="Chitin-bd_dom"/>
</dbReference>
<feature type="domain" description="Chitin-binding type-2" evidence="6">
    <location>
        <begin position="1270"/>
        <end position="1316"/>
    </location>
</feature>
<dbReference type="Proteomes" id="UP000694941">
    <property type="component" value="Unplaced"/>
</dbReference>
<dbReference type="InterPro" id="IPR036508">
    <property type="entry name" value="Chitin-bd_dom_sf"/>
</dbReference>
<protein>
    <submittedName>
        <fullName evidence="8">Uncharacterized protein LOC106459308</fullName>
    </submittedName>
</protein>
<feature type="domain" description="Chitin-binding type-2" evidence="6">
    <location>
        <begin position="1752"/>
        <end position="1808"/>
    </location>
</feature>
<proteinExistence type="predicted"/>
<feature type="domain" description="Chitin-binding type-2" evidence="6">
    <location>
        <begin position="389"/>
        <end position="435"/>
    </location>
</feature>
<dbReference type="Pfam" id="PF01607">
    <property type="entry name" value="CBM_14"/>
    <property type="match status" value="29"/>
</dbReference>
<evidence type="ECO:0000259" key="6">
    <source>
        <dbReference type="PROSITE" id="PS50940"/>
    </source>
</evidence>
<dbReference type="RefSeq" id="XP_013774373.1">
    <property type="nucleotide sequence ID" value="XM_013918919.2"/>
</dbReference>
<feature type="domain" description="Chitin-binding type-2" evidence="6">
    <location>
        <begin position="1397"/>
        <end position="1443"/>
    </location>
</feature>
<feature type="domain" description="Chitin-binding type-2" evidence="6">
    <location>
        <begin position="798"/>
        <end position="851"/>
    </location>
</feature>
<feature type="domain" description="Chitin-binding type-2" evidence="6">
    <location>
        <begin position="1897"/>
        <end position="1951"/>
    </location>
</feature>
<dbReference type="PANTHER" id="PTHR23301">
    <property type="entry name" value="CHITIN BINDING PERITROPHIN-A"/>
    <property type="match status" value="1"/>
</dbReference>
<feature type="domain" description="Chitin-binding type-2" evidence="6">
    <location>
        <begin position="598"/>
        <end position="650"/>
    </location>
</feature>
<feature type="domain" description="Chitin-binding type-2" evidence="6">
    <location>
        <begin position="175"/>
        <end position="228"/>
    </location>
</feature>
<feature type="domain" description="Chitin-binding type-2" evidence="6">
    <location>
        <begin position="1692"/>
        <end position="1748"/>
    </location>
</feature>
<organism evidence="7 8">
    <name type="scientific">Limulus polyphemus</name>
    <name type="common">Atlantic horseshoe crab</name>
    <dbReference type="NCBI Taxonomy" id="6850"/>
    <lineage>
        <taxon>Eukaryota</taxon>
        <taxon>Metazoa</taxon>
        <taxon>Ecdysozoa</taxon>
        <taxon>Arthropoda</taxon>
        <taxon>Chelicerata</taxon>
        <taxon>Merostomata</taxon>
        <taxon>Xiphosura</taxon>
        <taxon>Limulidae</taxon>
        <taxon>Limulus</taxon>
    </lineage>
</organism>
<evidence type="ECO:0000256" key="2">
    <source>
        <dbReference type="ARBA" id="ARBA00022729"/>
    </source>
</evidence>
<evidence type="ECO:0000256" key="1">
    <source>
        <dbReference type="ARBA" id="ARBA00022669"/>
    </source>
</evidence>
<dbReference type="Gene3D" id="2.170.140.10">
    <property type="entry name" value="Chitin binding domain"/>
    <property type="match status" value="29"/>
</dbReference>
<keyword evidence="1" id="KW-0147">Chitin-binding</keyword>
<feature type="domain" description="Chitin-binding type-2" evidence="6">
    <location>
        <begin position="1647"/>
        <end position="1690"/>
    </location>
</feature>